<evidence type="ECO:0000259" key="8">
    <source>
        <dbReference type="Pfam" id="PF00931"/>
    </source>
</evidence>
<dbReference type="SMART" id="SM00369">
    <property type="entry name" value="LRR_TYP"/>
    <property type="match status" value="2"/>
</dbReference>
<dbReference type="InterPro" id="IPR002182">
    <property type="entry name" value="NB-ARC"/>
</dbReference>
<gene>
    <name evidence="11" type="ORF">O6P43_012138</name>
</gene>
<dbReference type="Gene3D" id="1.10.8.430">
    <property type="entry name" value="Helical domain of apoptotic protease-activating factors"/>
    <property type="match status" value="1"/>
</dbReference>
<dbReference type="GO" id="GO:0043531">
    <property type="term" value="F:ADP binding"/>
    <property type="evidence" value="ECO:0007669"/>
    <property type="project" value="InterPro"/>
</dbReference>
<keyword evidence="2" id="KW-0433">Leucine-rich repeat</keyword>
<evidence type="ECO:0000256" key="7">
    <source>
        <dbReference type="SAM" id="Coils"/>
    </source>
</evidence>
<dbReference type="EMBL" id="JARAOO010000005">
    <property type="protein sequence ID" value="KAJ7967960.1"/>
    <property type="molecule type" value="Genomic_DNA"/>
</dbReference>
<dbReference type="PROSITE" id="PS51450">
    <property type="entry name" value="LRR"/>
    <property type="match status" value="1"/>
</dbReference>
<feature type="domain" description="Disease resistance R13L4/SHOC-2-like LRR" evidence="10">
    <location>
        <begin position="580"/>
        <end position="773"/>
    </location>
</feature>
<dbReference type="Gene3D" id="3.40.50.300">
    <property type="entry name" value="P-loop containing nucleotide triphosphate hydrolases"/>
    <property type="match status" value="1"/>
</dbReference>
<dbReference type="InterPro" id="IPR042197">
    <property type="entry name" value="Apaf_helical"/>
</dbReference>
<dbReference type="PANTHER" id="PTHR33463">
    <property type="entry name" value="NB-ARC DOMAIN-CONTAINING PROTEIN-RELATED"/>
    <property type="match status" value="1"/>
</dbReference>
<dbReference type="Pfam" id="PF00931">
    <property type="entry name" value="NB-ARC"/>
    <property type="match status" value="1"/>
</dbReference>
<evidence type="ECO:0000256" key="5">
    <source>
        <dbReference type="ARBA" id="ARBA00022821"/>
    </source>
</evidence>
<feature type="coiled-coil region" evidence="7">
    <location>
        <begin position="80"/>
        <end position="107"/>
    </location>
</feature>
<keyword evidence="5" id="KW-0611">Plant defense</keyword>
<evidence type="ECO:0000256" key="3">
    <source>
        <dbReference type="ARBA" id="ARBA00022737"/>
    </source>
</evidence>
<name>A0AAD7M3D7_QUISA</name>
<keyword evidence="6" id="KW-0067">ATP-binding</keyword>
<evidence type="ECO:0000256" key="2">
    <source>
        <dbReference type="ARBA" id="ARBA00022614"/>
    </source>
</evidence>
<keyword evidence="3" id="KW-0677">Repeat</keyword>
<dbReference type="KEGG" id="qsa:O6P43_012138"/>
<dbReference type="GO" id="GO:0005524">
    <property type="term" value="F:ATP binding"/>
    <property type="evidence" value="ECO:0007669"/>
    <property type="project" value="UniProtKB-KW"/>
</dbReference>
<evidence type="ECO:0000313" key="11">
    <source>
        <dbReference type="EMBL" id="KAJ7967960.1"/>
    </source>
</evidence>
<evidence type="ECO:0000256" key="4">
    <source>
        <dbReference type="ARBA" id="ARBA00022741"/>
    </source>
</evidence>
<comment type="caution">
    <text evidence="11">The sequence shown here is derived from an EMBL/GenBank/DDBJ whole genome shotgun (WGS) entry which is preliminary data.</text>
</comment>
<dbReference type="InterPro" id="IPR027417">
    <property type="entry name" value="P-loop_NTPase"/>
</dbReference>
<evidence type="ECO:0000313" key="12">
    <source>
        <dbReference type="Proteomes" id="UP001163823"/>
    </source>
</evidence>
<dbReference type="Proteomes" id="UP001163823">
    <property type="component" value="Chromosome 5"/>
</dbReference>
<dbReference type="Pfam" id="PF23598">
    <property type="entry name" value="LRR_14"/>
    <property type="match status" value="1"/>
</dbReference>
<proteinExistence type="inferred from homology"/>
<dbReference type="InterPro" id="IPR001611">
    <property type="entry name" value="Leu-rich_rpt"/>
</dbReference>
<comment type="similarity">
    <text evidence="1">Belongs to the disease resistance NB-LRR family.</text>
</comment>
<keyword evidence="7" id="KW-0175">Coiled coil</keyword>
<dbReference type="InterPro" id="IPR032675">
    <property type="entry name" value="LRR_dom_sf"/>
</dbReference>
<accession>A0AAD7M3D7</accession>
<evidence type="ECO:0000259" key="10">
    <source>
        <dbReference type="Pfam" id="PF23598"/>
    </source>
</evidence>
<evidence type="ECO:0000256" key="6">
    <source>
        <dbReference type="ARBA" id="ARBA00022840"/>
    </source>
</evidence>
<organism evidence="11 12">
    <name type="scientific">Quillaja saponaria</name>
    <name type="common">Soap bark tree</name>
    <dbReference type="NCBI Taxonomy" id="32244"/>
    <lineage>
        <taxon>Eukaryota</taxon>
        <taxon>Viridiplantae</taxon>
        <taxon>Streptophyta</taxon>
        <taxon>Embryophyta</taxon>
        <taxon>Tracheophyta</taxon>
        <taxon>Spermatophyta</taxon>
        <taxon>Magnoliopsida</taxon>
        <taxon>eudicotyledons</taxon>
        <taxon>Gunneridae</taxon>
        <taxon>Pentapetalae</taxon>
        <taxon>rosids</taxon>
        <taxon>fabids</taxon>
        <taxon>Fabales</taxon>
        <taxon>Quillajaceae</taxon>
        <taxon>Quillaja</taxon>
    </lineage>
</organism>
<feature type="domain" description="NB-ARC" evidence="8">
    <location>
        <begin position="273"/>
        <end position="387"/>
    </location>
</feature>
<dbReference type="AlphaFoldDB" id="A0AAD7M3D7"/>
<dbReference type="SUPFAM" id="SSF52058">
    <property type="entry name" value="L domain-like"/>
    <property type="match status" value="1"/>
</dbReference>
<protein>
    <submittedName>
        <fullName evidence="11">Disease resistance protein</fullName>
    </submittedName>
</protein>
<keyword evidence="4" id="KW-0547">Nucleotide-binding</keyword>
<evidence type="ECO:0000256" key="1">
    <source>
        <dbReference type="ARBA" id="ARBA00008894"/>
    </source>
</evidence>
<evidence type="ECO:0000259" key="9">
    <source>
        <dbReference type="Pfam" id="PF23247"/>
    </source>
</evidence>
<dbReference type="InterPro" id="IPR055414">
    <property type="entry name" value="LRR_R13L4/SHOC2-like"/>
</dbReference>
<sequence>MEDADDSLLGFQFSRSALTGEKWDSLARESDDFTLRKALSTSTLTSEHGSSLATYKRRKTKKEYWEGSHLEFKQPQNYAHQDLEELNKKLEVSILKLKRKMESLNLMLSYPAVLLGKDRSKVWVKDVLKVVSDFRMRRIPHKENGQLLARAEDLIRHYDHLIESFIPVDITEKMDTVGKILKRDINLPRPQTETEFGQAGLVQSQQAELTDGEKLHVPQPILKLALDLAVQQLLQNLVCGDMHYIRVSARSNGNILRDKIQQALKGGGNLPAGTFVGVVFVDVSQFPSNAQVQQELAQLMQLQCNERSDSFLLKTRIQEELRSKRYLVVLDNADGLDLHKIGIPTENFAGVLVCITGAQYSDMTMDLEIRTEDHLLSWELFCKNVGSKLVHSSSDIQNMAIGIVEECCGHLLAILLMASSLKNVEDVKFWELALEKLQCINPVITQKIDGSQTISRVMINALMNVVWEHMHNDAKHCLMCCLLRPNVTKMIESDVLISNWIYIGYEGKHILEELLNSFLLLGLNSKKSLIRMPEETYGILKLLDRSDSGLSPLYLKQAGFRLTEPPKGDQWNSASEIHLMDNKFSELPGSPYCPELRVLFLQGNAELAMIPTFFFDYMPVLHVLDLSYTSIRSLPKSISKLVALREFLLRGCELFMELPPEIGQLKNLEKLDLDGTQITNLPREIENLTNLKSLALSFFSYAIGRGMQGMHSNSIISPGVILNLFELIELSIDVSPDDQRWSNNVEVVIREICGLRDLKTLKLYIPEVQLLQRLSECSSLFLERTRFHFSFIVGHHMERIISRVPPEVEAEFKTWDKSLKFVNGVSVPGEVKMVLKHGNAFFLDRHMSITKLSEFGFENLKWVKFCLLAECNEMQTIFDGGDINQERLEFPGALSNLEYLRVYYMKSLKSIWEGPIDKCSLRYIRLLALHTCPELRTIFTPDVLANLHELEELIVEDCPKLSSLVSTGSFEPKGEVFLPWLKTVYLLYLPELVSISNGVLIGPQLERIGFYNCPKLERLSTAELSSKKLKLIKGEKEWWEELQWSESEWGQGGCPDNLKGIFSPIDEEADVMTQFQIDKVLSVQP</sequence>
<dbReference type="GO" id="GO:0006952">
    <property type="term" value="P:defense response"/>
    <property type="evidence" value="ECO:0007669"/>
    <property type="project" value="UniProtKB-KW"/>
</dbReference>
<feature type="domain" description="Disease resistance protein At4g27190-like leucine-rich repeats" evidence="9">
    <location>
        <begin position="869"/>
        <end position="958"/>
    </location>
</feature>
<dbReference type="Gene3D" id="3.80.10.10">
    <property type="entry name" value="Ribonuclease Inhibitor"/>
    <property type="match status" value="2"/>
</dbReference>
<dbReference type="Pfam" id="PF23247">
    <property type="entry name" value="LRR_RPS2"/>
    <property type="match status" value="1"/>
</dbReference>
<keyword evidence="12" id="KW-1185">Reference proteome</keyword>
<dbReference type="InterPro" id="IPR057135">
    <property type="entry name" value="At4g27190-like_LRR"/>
</dbReference>
<reference evidence="11" key="1">
    <citation type="journal article" date="2023" name="Science">
        <title>Elucidation of the pathway for biosynthesis of saponin adjuvants from the soapbark tree.</title>
        <authorList>
            <person name="Reed J."/>
            <person name="Orme A."/>
            <person name="El-Demerdash A."/>
            <person name="Owen C."/>
            <person name="Martin L.B.B."/>
            <person name="Misra R.C."/>
            <person name="Kikuchi S."/>
            <person name="Rejzek M."/>
            <person name="Martin A.C."/>
            <person name="Harkess A."/>
            <person name="Leebens-Mack J."/>
            <person name="Louveau T."/>
            <person name="Stephenson M.J."/>
            <person name="Osbourn A."/>
        </authorList>
    </citation>
    <scope>NUCLEOTIDE SEQUENCE</scope>
    <source>
        <strain evidence="11">S10</strain>
    </source>
</reference>
<dbReference type="InterPro" id="IPR050905">
    <property type="entry name" value="Plant_NBS-LRR"/>
</dbReference>
<dbReference type="SUPFAM" id="SSF52540">
    <property type="entry name" value="P-loop containing nucleoside triphosphate hydrolases"/>
    <property type="match status" value="1"/>
</dbReference>
<dbReference type="PANTHER" id="PTHR33463:SF179">
    <property type="entry name" value="NB-ARC DOMAIN-CONTAINING PROTEIN"/>
    <property type="match status" value="1"/>
</dbReference>
<dbReference type="InterPro" id="IPR003591">
    <property type="entry name" value="Leu-rich_rpt_typical-subtyp"/>
</dbReference>